<reference evidence="4" key="3">
    <citation type="submission" date="2025-09" db="UniProtKB">
        <authorList>
            <consortium name="Ensembl"/>
        </authorList>
    </citation>
    <scope>IDENTIFICATION</scope>
</reference>
<organism evidence="4 5">
    <name type="scientific">Tetraodon nigroviridis</name>
    <name type="common">Spotted green pufferfish</name>
    <name type="synonym">Chelonodon nigroviridis</name>
    <dbReference type="NCBI Taxonomy" id="99883"/>
    <lineage>
        <taxon>Eukaryota</taxon>
        <taxon>Metazoa</taxon>
        <taxon>Chordata</taxon>
        <taxon>Craniata</taxon>
        <taxon>Vertebrata</taxon>
        <taxon>Euteleostomi</taxon>
        <taxon>Actinopterygii</taxon>
        <taxon>Neopterygii</taxon>
        <taxon>Teleostei</taxon>
        <taxon>Neoteleostei</taxon>
        <taxon>Acanthomorphata</taxon>
        <taxon>Eupercaria</taxon>
        <taxon>Tetraodontiformes</taxon>
        <taxon>Tetradontoidea</taxon>
        <taxon>Tetraodontidae</taxon>
        <taxon>Tetraodon</taxon>
    </lineage>
</organism>
<dbReference type="Ensembl" id="ENSTNIT00000004148.1">
    <property type="protein sequence ID" value="ENSTNIP00000002052.1"/>
    <property type="gene ID" value="ENSTNIG00000001748.1"/>
</dbReference>
<dbReference type="InterPro" id="IPR051261">
    <property type="entry name" value="NLR"/>
</dbReference>
<feature type="domain" description="NACHT" evidence="3">
    <location>
        <begin position="13"/>
        <end position="173"/>
    </location>
</feature>
<dbReference type="AlphaFoldDB" id="H3C1D6"/>
<dbReference type="GeneTree" id="ENSGT01150000286911"/>
<protein>
    <recommendedName>
        <fullName evidence="3">NACHT domain-containing protein</fullName>
    </recommendedName>
</protein>
<keyword evidence="1" id="KW-0433">Leucine-rich repeat</keyword>
<dbReference type="PANTHER" id="PTHR24106">
    <property type="entry name" value="NACHT, LRR AND CARD DOMAINS-CONTAINING"/>
    <property type="match status" value="1"/>
</dbReference>
<dbReference type="InterPro" id="IPR007111">
    <property type="entry name" value="NACHT_NTPase"/>
</dbReference>
<dbReference type="HOGENOM" id="CLU_065715_1_0_1"/>
<reference evidence="4" key="2">
    <citation type="submission" date="2025-08" db="UniProtKB">
        <authorList>
            <consortium name="Ensembl"/>
        </authorList>
    </citation>
    <scope>IDENTIFICATION</scope>
</reference>
<evidence type="ECO:0000313" key="5">
    <source>
        <dbReference type="Proteomes" id="UP000007303"/>
    </source>
</evidence>
<keyword evidence="5" id="KW-1185">Reference proteome</keyword>
<accession>H3C1D6</accession>
<dbReference type="InParanoid" id="H3C1D6"/>
<sequence>MFRITKRDGRPVRTVLTTGIPGIGMTVCVGKFCLDWAQLCANKDLQFVIKLSFHDLWCLRNSNSQHMSMMEVIQYYHPECKGMKYLEEEDCKFLIIMDSFDCYLAPLDWENTSVINDSSTPAHLDALIVNVIRGTVFRNGCLWILGRQAAVSQIPSRFMDVITEIQGFRTAQTRK</sequence>
<reference evidence="5" key="1">
    <citation type="journal article" date="2004" name="Nature">
        <title>Genome duplication in the teleost fish Tetraodon nigroviridis reveals the early vertebrate proto-karyotype.</title>
        <authorList>
            <person name="Jaillon O."/>
            <person name="Aury J.-M."/>
            <person name="Brunet F."/>
            <person name="Petit J.-L."/>
            <person name="Stange-Thomann N."/>
            <person name="Mauceli E."/>
            <person name="Bouneau L."/>
            <person name="Fischer C."/>
            <person name="Ozouf-Costaz C."/>
            <person name="Bernot A."/>
            <person name="Nicaud S."/>
            <person name="Jaffe D."/>
            <person name="Fisher S."/>
            <person name="Lutfalla G."/>
            <person name="Dossat C."/>
            <person name="Segurens B."/>
            <person name="Dasilva C."/>
            <person name="Salanoubat M."/>
            <person name="Levy M."/>
            <person name="Boudet N."/>
            <person name="Castellano S."/>
            <person name="Anthouard V."/>
            <person name="Jubin C."/>
            <person name="Castelli V."/>
            <person name="Katinka M."/>
            <person name="Vacherie B."/>
            <person name="Biemont C."/>
            <person name="Skalli Z."/>
            <person name="Cattolico L."/>
            <person name="Poulain J."/>
            <person name="De Berardinis V."/>
            <person name="Cruaud C."/>
            <person name="Duprat S."/>
            <person name="Brottier P."/>
            <person name="Coutanceau J.-P."/>
            <person name="Gouzy J."/>
            <person name="Parra G."/>
            <person name="Lardier G."/>
            <person name="Chapple C."/>
            <person name="McKernan K.J."/>
            <person name="McEwan P."/>
            <person name="Bosak S."/>
            <person name="Kellis M."/>
            <person name="Volff J.-N."/>
            <person name="Guigo R."/>
            <person name="Zody M.C."/>
            <person name="Mesirov J."/>
            <person name="Lindblad-Toh K."/>
            <person name="Birren B."/>
            <person name="Nusbaum C."/>
            <person name="Kahn D."/>
            <person name="Robinson-Rechavi M."/>
            <person name="Laudet V."/>
            <person name="Schachter V."/>
            <person name="Quetier F."/>
            <person name="Saurin W."/>
            <person name="Scarpelli C."/>
            <person name="Wincker P."/>
            <person name="Lander E.S."/>
            <person name="Weissenbach J."/>
            <person name="Roest Crollius H."/>
        </authorList>
    </citation>
    <scope>NUCLEOTIDE SEQUENCE [LARGE SCALE GENOMIC DNA]</scope>
</reference>
<evidence type="ECO:0000259" key="3">
    <source>
        <dbReference type="Pfam" id="PF05729"/>
    </source>
</evidence>
<dbReference type="Proteomes" id="UP000007303">
    <property type="component" value="Unassembled WGS sequence"/>
</dbReference>
<evidence type="ECO:0000256" key="1">
    <source>
        <dbReference type="ARBA" id="ARBA00022614"/>
    </source>
</evidence>
<keyword evidence="2" id="KW-0677">Repeat</keyword>
<dbReference type="InterPro" id="IPR027417">
    <property type="entry name" value="P-loop_NTPase"/>
</dbReference>
<proteinExistence type="predicted"/>
<dbReference type="Pfam" id="PF05729">
    <property type="entry name" value="NACHT"/>
    <property type="match status" value="1"/>
</dbReference>
<dbReference type="Gene3D" id="3.40.50.300">
    <property type="entry name" value="P-loop containing nucleotide triphosphate hydrolases"/>
    <property type="match status" value="1"/>
</dbReference>
<name>H3C1D6_TETNG</name>
<evidence type="ECO:0000256" key="2">
    <source>
        <dbReference type="ARBA" id="ARBA00022737"/>
    </source>
</evidence>
<evidence type="ECO:0000313" key="4">
    <source>
        <dbReference type="Ensembl" id="ENSTNIP00000002052.1"/>
    </source>
</evidence>